<evidence type="ECO:0000313" key="5">
    <source>
        <dbReference type="EMBL" id="KKI49488.1"/>
    </source>
</evidence>
<dbReference type="InterPro" id="IPR036388">
    <property type="entry name" value="WH-like_DNA-bd_sf"/>
</dbReference>
<proteinExistence type="predicted"/>
<evidence type="ECO:0000256" key="2">
    <source>
        <dbReference type="ARBA" id="ARBA00023125"/>
    </source>
</evidence>
<feature type="domain" description="HTH marR-type" evidence="4">
    <location>
        <begin position="1"/>
        <end position="144"/>
    </location>
</feature>
<dbReference type="PRINTS" id="PR00598">
    <property type="entry name" value="HTHMARR"/>
</dbReference>
<dbReference type="AlphaFoldDB" id="A0A0M2NB80"/>
<dbReference type="PANTHER" id="PTHR42756">
    <property type="entry name" value="TRANSCRIPTIONAL REGULATOR, MARR"/>
    <property type="match status" value="1"/>
</dbReference>
<dbReference type="STRING" id="270498.CHK_3066"/>
<reference evidence="5 6" key="1">
    <citation type="submission" date="2015-04" db="EMBL/GenBank/DDBJ databases">
        <title>Draft genome sequence of bacteremic isolate Catabacter hongkongensis type strain HKU16T.</title>
        <authorList>
            <person name="Lau S.K."/>
            <person name="Teng J.L."/>
            <person name="Huang Y."/>
            <person name="Curreem S.O."/>
            <person name="Tsui S.K."/>
            <person name="Woo P.C."/>
        </authorList>
    </citation>
    <scope>NUCLEOTIDE SEQUENCE [LARGE SCALE GENOMIC DNA]</scope>
    <source>
        <strain evidence="5 6">HKU16</strain>
    </source>
</reference>
<dbReference type="SUPFAM" id="SSF46785">
    <property type="entry name" value="Winged helix' DNA-binding domain"/>
    <property type="match status" value="1"/>
</dbReference>
<dbReference type="EMBL" id="LAYJ01000133">
    <property type="protein sequence ID" value="KKI49488.1"/>
    <property type="molecule type" value="Genomic_DNA"/>
</dbReference>
<dbReference type="Pfam" id="PF12802">
    <property type="entry name" value="MarR_2"/>
    <property type="match status" value="1"/>
</dbReference>
<gene>
    <name evidence="5" type="ORF">CHK_3066</name>
</gene>
<dbReference type="InterPro" id="IPR000835">
    <property type="entry name" value="HTH_MarR-typ"/>
</dbReference>
<evidence type="ECO:0000259" key="4">
    <source>
        <dbReference type="PROSITE" id="PS50995"/>
    </source>
</evidence>
<dbReference type="GO" id="GO:0003677">
    <property type="term" value="F:DNA binding"/>
    <property type="evidence" value="ECO:0007669"/>
    <property type="project" value="UniProtKB-KW"/>
</dbReference>
<organism evidence="5 6">
    <name type="scientific">Christensenella hongkongensis</name>
    <dbReference type="NCBI Taxonomy" id="270498"/>
    <lineage>
        <taxon>Bacteria</taxon>
        <taxon>Bacillati</taxon>
        <taxon>Bacillota</taxon>
        <taxon>Clostridia</taxon>
        <taxon>Christensenellales</taxon>
        <taxon>Christensenellaceae</taxon>
        <taxon>Christensenella</taxon>
    </lineage>
</organism>
<keyword evidence="1" id="KW-0805">Transcription regulation</keyword>
<accession>A0A0M2NB80</accession>
<comment type="caution">
    <text evidence="5">The sequence shown here is derived from an EMBL/GenBank/DDBJ whole genome shotgun (WGS) entry which is preliminary data.</text>
</comment>
<dbReference type="PANTHER" id="PTHR42756:SF1">
    <property type="entry name" value="TRANSCRIPTIONAL REPRESSOR OF EMRAB OPERON"/>
    <property type="match status" value="1"/>
</dbReference>
<evidence type="ECO:0000256" key="3">
    <source>
        <dbReference type="ARBA" id="ARBA00023163"/>
    </source>
</evidence>
<evidence type="ECO:0000313" key="6">
    <source>
        <dbReference type="Proteomes" id="UP000034076"/>
    </source>
</evidence>
<dbReference type="PROSITE" id="PS50995">
    <property type="entry name" value="HTH_MARR_2"/>
    <property type="match status" value="1"/>
</dbReference>
<dbReference type="GO" id="GO:0003700">
    <property type="term" value="F:DNA-binding transcription factor activity"/>
    <property type="evidence" value="ECO:0007669"/>
    <property type="project" value="InterPro"/>
</dbReference>
<dbReference type="InterPro" id="IPR036390">
    <property type="entry name" value="WH_DNA-bd_sf"/>
</dbReference>
<keyword evidence="3" id="KW-0804">Transcription</keyword>
<evidence type="ECO:0000256" key="1">
    <source>
        <dbReference type="ARBA" id="ARBA00023015"/>
    </source>
</evidence>
<name>A0A0M2NB80_9FIRM</name>
<keyword evidence="6" id="KW-1185">Reference proteome</keyword>
<sequence>MNDTRPKTVGMEIKKLSHLIMREISKMSKDMPIPSPPTEMQVRVVDYLLRAGGQEVVQKDLEEAFTIRKSTVSRLLDSLEQKGIVKRLPVSGDARLKRLVIADEALENHTRMMKKAAEMENRMLEGVTEEERETFFRVIDKIKDNLK</sequence>
<protein>
    <submittedName>
        <fullName evidence="5">Transcriptional regulator, MarR family</fullName>
    </submittedName>
</protein>
<dbReference type="RefSeq" id="WP_046444814.1">
    <property type="nucleotide sequence ID" value="NZ_CAUERS010000035.1"/>
</dbReference>
<dbReference type="SMART" id="SM00347">
    <property type="entry name" value="HTH_MARR"/>
    <property type="match status" value="1"/>
</dbReference>
<keyword evidence="2" id="KW-0238">DNA-binding</keyword>
<dbReference type="OrthoDB" id="384891at2"/>
<dbReference type="Proteomes" id="UP000034076">
    <property type="component" value="Unassembled WGS sequence"/>
</dbReference>
<dbReference type="Gene3D" id="1.10.10.10">
    <property type="entry name" value="Winged helix-like DNA-binding domain superfamily/Winged helix DNA-binding domain"/>
    <property type="match status" value="1"/>
</dbReference>